<protein>
    <submittedName>
        <fullName evidence="1">Uncharacterized protein</fullName>
    </submittedName>
</protein>
<sequence length="119" mass="13901">MGDLIDFEQKKTKKKLKEIAHAKGIVYEIYLSVVKYVYKYADSEMTNTSEYLTTEASLAALYKGDRDRFAATLKELANYWELDPPPQKEVPYNREFDAFQTIGDLCEFIEQKVNKEKKL</sequence>
<organism evidence="1 2">
    <name type="scientific">Sediminibacillus albus</name>
    <dbReference type="NCBI Taxonomy" id="407036"/>
    <lineage>
        <taxon>Bacteria</taxon>
        <taxon>Bacillati</taxon>
        <taxon>Bacillota</taxon>
        <taxon>Bacilli</taxon>
        <taxon>Bacillales</taxon>
        <taxon>Bacillaceae</taxon>
        <taxon>Sediminibacillus</taxon>
    </lineage>
</organism>
<gene>
    <name evidence="1" type="ORF">SAMN05216243_0711</name>
</gene>
<reference evidence="1 2" key="1">
    <citation type="submission" date="2016-10" db="EMBL/GenBank/DDBJ databases">
        <authorList>
            <person name="de Groot N.N."/>
        </authorList>
    </citation>
    <scope>NUCLEOTIDE SEQUENCE [LARGE SCALE GENOMIC DNA]</scope>
    <source>
        <strain evidence="1 2">CGMCC 1.6502</strain>
    </source>
</reference>
<name>A0A1G8WF05_9BACI</name>
<accession>A0A1G8WF05</accession>
<dbReference type="RefSeq" id="WP_093211116.1">
    <property type="nucleotide sequence ID" value="NZ_FNFL01000001.1"/>
</dbReference>
<dbReference type="AlphaFoldDB" id="A0A1G8WF05"/>
<proteinExistence type="predicted"/>
<dbReference type="OrthoDB" id="2967156at2"/>
<dbReference type="EMBL" id="FNFL01000001">
    <property type="protein sequence ID" value="SDJ76110.1"/>
    <property type="molecule type" value="Genomic_DNA"/>
</dbReference>
<dbReference type="Proteomes" id="UP000198694">
    <property type="component" value="Unassembled WGS sequence"/>
</dbReference>
<evidence type="ECO:0000313" key="2">
    <source>
        <dbReference type="Proteomes" id="UP000198694"/>
    </source>
</evidence>
<keyword evidence="2" id="KW-1185">Reference proteome</keyword>
<evidence type="ECO:0000313" key="1">
    <source>
        <dbReference type="EMBL" id="SDJ76110.1"/>
    </source>
</evidence>